<dbReference type="GO" id="GO:0030272">
    <property type="term" value="F:5-formyltetrahydrofolate cyclo-ligase activity"/>
    <property type="evidence" value="ECO:0007669"/>
    <property type="project" value="UniProtKB-EC"/>
</dbReference>
<evidence type="ECO:0000256" key="2">
    <source>
        <dbReference type="ARBA" id="ARBA00022741"/>
    </source>
</evidence>
<keyword evidence="5" id="KW-0460">Magnesium</keyword>
<feature type="binding site" evidence="4">
    <location>
        <begin position="22"/>
        <end position="26"/>
    </location>
    <ligand>
        <name>ATP</name>
        <dbReference type="ChEBI" id="CHEBI:30616"/>
    </ligand>
</feature>
<dbReference type="Pfam" id="PF01812">
    <property type="entry name" value="5-FTHF_cyc-lig"/>
    <property type="match status" value="1"/>
</dbReference>
<protein>
    <recommendedName>
        <fullName evidence="5">5-formyltetrahydrofolate cyclo-ligase</fullName>
        <ecNumber evidence="5">6.3.3.2</ecNumber>
    </recommendedName>
</protein>
<accession>A0A3G8GWV7</accession>
<dbReference type="EMBL" id="CP033969">
    <property type="protein sequence ID" value="AZG12758.1"/>
    <property type="molecule type" value="Genomic_DNA"/>
</dbReference>
<dbReference type="GO" id="GO:0035999">
    <property type="term" value="P:tetrahydrofolate interconversion"/>
    <property type="evidence" value="ECO:0007669"/>
    <property type="project" value="TreeGrafter"/>
</dbReference>
<dbReference type="SUPFAM" id="SSF100950">
    <property type="entry name" value="NagB/RpiA/CoA transferase-like"/>
    <property type="match status" value="1"/>
</dbReference>
<comment type="cofactor">
    <cofactor evidence="5">
        <name>Mg(2+)</name>
        <dbReference type="ChEBI" id="CHEBI:18420"/>
    </cofactor>
</comment>
<dbReference type="PIRSF" id="PIRSF006806">
    <property type="entry name" value="FTHF_cligase"/>
    <property type="match status" value="1"/>
</dbReference>
<dbReference type="OrthoDB" id="9801938at2"/>
<feature type="binding site" evidence="4">
    <location>
        <position position="71"/>
    </location>
    <ligand>
        <name>substrate</name>
    </ligand>
</feature>
<proteinExistence type="inferred from homology"/>
<keyword evidence="2 4" id="KW-0547">Nucleotide-binding</keyword>
<keyword evidence="3 4" id="KW-0067">ATP-binding</keyword>
<dbReference type="Proteomes" id="UP000270411">
    <property type="component" value="Chromosome 1"/>
</dbReference>
<reference evidence="7" key="1">
    <citation type="submission" date="2018-11" db="EMBL/GenBank/DDBJ databases">
        <title>FDA dAtabase for Regulatory Grade micrObial Sequences (FDA-ARGOS): Supporting development and validation of Infectious Disease Dx tests.</title>
        <authorList>
            <person name="Goldberg B."/>
            <person name="Campos J."/>
            <person name="Tallon L."/>
            <person name="Sadzewicz L."/>
            <person name="Zhao X."/>
            <person name="Vavikolanu K."/>
            <person name="Mehta A."/>
            <person name="Aluvathingal J."/>
            <person name="Nadendla S."/>
            <person name="Geyer C."/>
            <person name="Nandy P."/>
            <person name="Yan Y."/>
            <person name="Sichtig H."/>
        </authorList>
    </citation>
    <scope>NUCLEOTIDE SEQUENCE [LARGE SCALE GENOMIC DNA]</scope>
    <source>
        <strain evidence="7">FDAARGOS_614</strain>
    </source>
</reference>
<dbReference type="KEGG" id="cpau:EHF44_04535"/>
<evidence type="ECO:0000256" key="5">
    <source>
        <dbReference type="RuleBase" id="RU361279"/>
    </source>
</evidence>
<evidence type="ECO:0000256" key="3">
    <source>
        <dbReference type="ARBA" id="ARBA00022840"/>
    </source>
</evidence>
<dbReference type="PANTHER" id="PTHR23407">
    <property type="entry name" value="ATPASE INHIBITOR/5-FORMYLTETRAHYDROFOLATE CYCLO-LIGASE"/>
    <property type="match status" value="1"/>
</dbReference>
<sequence length="202" mass="21681">MPPTQAPDNGPDARQFPADTDRRTLRRDLLALRAALPDRAACDAGIDQALGPLLERLGVRRIGFYWPIQQEFDARATVTRWLAGLPGRTAALPVVSAPGTPLDFHAWTPDTPMRAGHYGIPVPDGTDAVTPDALLIPCVGFSADKFRLGYGGGFYDRTLAALAAQGATPVAIGIGYEACRIPLAAQAHDLPMDWVVTERGVW</sequence>
<feature type="binding site" evidence="4">
    <location>
        <begin position="147"/>
        <end position="155"/>
    </location>
    <ligand>
        <name>ATP</name>
        <dbReference type="ChEBI" id="CHEBI:30616"/>
    </ligand>
</feature>
<dbReference type="AlphaFoldDB" id="A0A3G8GWV7"/>
<dbReference type="EC" id="6.3.3.2" evidence="5"/>
<dbReference type="RefSeq" id="WP_124682646.1">
    <property type="nucleotide sequence ID" value="NZ_CP033969.1"/>
</dbReference>
<comment type="catalytic activity">
    <reaction evidence="5">
        <text>(6S)-5-formyl-5,6,7,8-tetrahydrofolate + ATP = (6R)-5,10-methenyltetrahydrofolate + ADP + phosphate</text>
        <dbReference type="Rhea" id="RHEA:10488"/>
        <dbReference type="ChEBI" id="CHEBI:30616"/>
        <dbReference type="ChEBI" id="CHEBI:43474"/>
        <dbReference type="ChEBI" id="CHEBI:57455"/>
        <dbReference type="ChEBI" id="CHEBI:57457"/>
        <dbReference type="ChEBI" id="CHEBI:456216"/>
        <dbReference type="EC" id="6.3.3.2"/>
    </reaction>
</comment>
<dbReference type="GO" id="GO:0005524">
    <property type="term" value="F:ATP binding"/>
    <property type="evidence" value="ECO:0007669"/>
    <property type="project" value="UniProtKB-KW"/>
</dbReference>
<keyword evidence="5" id="KW-0479">Metal-binding</keyword>
<name>A0A3G8GWV7_9BURK</name>
<dbReference type="InterPro" id="IPR037171">
    <property type="entry name" value="NagB/RpiA_transferase-like"/>
</dbReference>
<evidence type="ECO:0000256" key="4">
    <source>
        <dbReference type="PIRSR" id="PIRSR006806-1"/>
    </source>
</evidence>
<comment type="similarity">
    <text evidence="1 5">Belongs to the 5-formyltetrahydrofolate cyclo-ligase family.</text>
</comment>
<dbReference type="InterPro" id="IPR024185">
    <property type="entry name" value="FTHF_cligase-like_sf"/>
</dbReference>
<dbReference type="PANTHER" id="PTHR23407:SF1">
    <property type="entry name" value="5-FORMYLTETRAHYDROFOLATE CYCLO-LIGASE"/>
    <property type="match status" value="1"/>
</dbReference>
<evidence type="ECO:0000313" key="6">
    <source>
        <dbReference type="EMBL" id="AZG12758.1"/>
    </source>
</evidence>
<dbReference type="GO" id="GO:0046872">
    <property type="term" value="F:metal ion binding"/>
    <property type="evidence" value="ECO:0007669"/>
    <property type="project" value="UniProtKB-KW"/>
</dbReference>
<dbReference type="InterPro" id="IPR002698">
    <property type="entry name" value="FTHF_cligase"/>
</dbReference>
<dbReference type="NCBIfam" id="TIGR02727">
    <property type="entry name" value="MTHFS_bact"/>
    <property type="match status" value="1"/>
</dbReference>
<keyword evidence="6" id="KW-0436">Ligase</keyword>
<gene>
    <name evidence="6" type="ORF">EHF44_04535</name>
</gene>
<dbReference type="GO" id="GO:0009396">
    <property type="term" value="P:folic acid-containing compound biosynthetic process"/>
    <property type="evidence" value="ECO:0007669"/>
    <property type="project" value="TreeGrafter"/>
</dbReference>
<organism evidence="6 7">
    <name type="scientific">Cupriavidus pauculus</name>
    <dbReference type="NCBI Taxonomy" id="82633"/>
    <lineage>
        <taxon>Bacteria</taxon>
        <taxon>Pseudomonadati</taxon>
        <taxon>Pseudomonadota</taxon>
        <taxon>Betaproteobacteria</taxon>
        <taxon>Burkholderiales</taxon>
        <taxon>Burkholderiaceae</taxon>
        <taxon>Cupriavidus</taxon>
    </lineage>
</organism>
<evidence type="ECO:0000313" key="7">
    <source>
        <dbReference type="Proteomes" id="UP000270411"/>
    </source>
</evidence>
<dbReference type="Gene3D" id="3.40.50.10420">
    <property type="entry name" value="NagB/RpiA/CoA transferase-like"/>
    <property type="match status" value="1"/>
</dbReference>
<evidence type="ECO:0000256" key="1">
    <source>
        <dbReference type="ARBA" id="ARBA00010638"/>
    </source>
</evidence>